<proteinExistence type="predicted"/>
<dbReference type="AlphaFoldDB" id="A0A6C0KVK8"/>
<protein>
    <submittedName>
        <fullName evidence="1">Uncharacterized protein</fullName>
    </submittedName>
</protein>
<dbReference type="EMBL" id="MN740969">
    <property type="protein sequence ID" value="QHU20524.1"/>
    <property type="molecule type" value="Genomic_DNA"/>
</dbReference>
<organism evidence="1">
    <name type="scientific">viral metagenome</name>
    <dbReference type="NCBI Taxonomy" id="1070528"/>
    <lineage>
        <taxon>unclassified sequences</taxon>
        <taxon>metagenomes</taxon>
        <taxon>organismal metagenomes</taxon>
    </lineage>
</organism>
<accession>A0A6C0KVK8</accession>
<sequence>MSSVTRFLKQVSPSEQYIAAPALATLAGQACEFVPSSANVVGNYPPGYIIAAEASTQAAIQAITAGRSQTLCVLRDMGKVVYAPLASSLANAQAGVSSGTSGYFRQVQLLLPQPIVSSQGFIGGVNGNLFGNQGGAAAVYDAYMTFYLPVVIGGVLASPASLALQGTVVAGAM</sequence>
<name>A0A6C0KVK8_9ZZZZ</name>
<dbReference type="PROSITE" id="PS51257">
    <property type="entry name" value="PROKAR_LIPOPROTEIN"/>
    <property type="match status" value="1"/>
</dbReference>
<reference evidence="1" key="1">
    <citation type="journal article" date="2020" name="Nature">
        <title>Giant virus diversity and host interactions through global metagenomics.</title>
        <authorList>
            <person name="Schulz F."/>
            <person name="Roux S."/>
            <person name="Paez-Espino D."/>
            <person name="Jungbluth S."/>
            <person name="Walsh D.A."/>
            <person name="Denef V.J."/>
            <person name="McMahon K.D."/>
            <person name="Konstantinidis K.T."/>
            <person name="Eloe-Fadrosh E.A."/>
            <person name="Kyrpides N.C."/>
            <person name="Woyke T."/>
        </authorList>
    </citation>
    <scope>NUCLEOTIDE SEQUENCE</scope>
    <source>
        <strain evidence="1">GVMAG-S-3300013093-109</strain>
    </source>
</reference>
<evidence type="ECO:0000313" key="1">
    <source>
        <dbReference type="EMBL" id="QHU20524.1"/>
    </source>
</evidence>